<evidence type="ECO:0000313" key="4">
    <source>
        <dbReference type="EMBL" id="NKE17883.1"/>
    </source>
</evidence>
<organism evidence="3 6">
    <name type="scientific">Neoroseomonas oryzicola</name>
    <dbReference type="NCBI Taxonomy" id="535904"/>
    <lineage>
        <taxon>Bacteria</taxon>
        <taxon>Pseudomonadati</taxon>
        <taxon>Pseudomonadota</taxon>
        <taxon>Alphaproteobacteria</taxon>
        <taxon>Acetobacterales</taxon>
        <taxon>Acetobacteraceae</taxon>
        <taxon>Neoroseomonas</taxon>
    </lineage>
</organism>
<keyword evidence="5" id="KW-1185">Reference proteome</keyword>
<evidence type="ECO:0000256" key="1">
    <source>
        <dbReference type="ARBA" id="ARBA00022527"/>
    </source>
</evidence>
<evidence type="ECO:0000313" key="3">
    <source>
        <dbReference type="EMBL" id="MBR0658681.1"/>
    </source>
</evidence>
<dbReference type="AlphaFoldDB" id="A0A9X9WEC1"/>
<keyword evidence="3" id="KW-0067">ATP-binding</keyword>
<reference evidence="4 5" key="2">
    <citation type="submission" date="2020-02" db="EMBL/GenBank/DDBJ databases">
        <authorList>
            <person name="Sun Q."/>
            <person name="Inoue M."/>
        </authorList>
    </citation>
    <scope>NUCLEOTIDE SEQUENCE [LARGE SCALE GENOMIC DNA]</scope>
    <source>
        <strain evidence="4 5">KCTC 22478</strain>
    </source>
</reference>
<feature type="domain" description="Histidine kinase/HSP90-like ATPase" evidence="2">
    <location>
        <begin position="16"/>
        <end position="141"/>
    </location>
</feature>
<dbReference type="Pfam" id="PF13581">
    <property type="entry name" value="HATPase_c_2"/>
    <property type="match status" value="1"/>
</dbReference>
<keyword evidence="1" id="KW-0418">Kinase</keyword>
<sequence length="160" mass="16904">MAASPDGAEQEIRILNRLDQIAEVAAFVEVFGSANGLPGDIVNALNVALDEVLCNAISYGFPDGGQHAITVRLGYQGGEAWAEVVDNGIPFDPLASSAAPDVGTGLHDRRVGGLGLLFMRHLMDDVAYRREGHFNRLRLRKTIGASTARGEDATGAADDS</sequence>
<keyword evidence="1" id="KW-0808">Transferase</keyword>
<accession>A0A9X9WEC1</accession>
<dbReference type="CDD" id="cd16936">
    <property type="entry name" value="HATPase_RsbW-like"/>
    <property type="match status" value="1"/>
</dbReference>
<dbReference type="Gene3D" id="3.30.565.10">
    <property type="entry name" value="Histidine kinase-like ATPase, C-terminal domain"/>
    <property type="match status" value="1"/>
</dbReference>
<evidence type="ECO:0000313" key="5">
    <source>
        <dbReference type="Proteomes" id="UP000746741"/>
    </source>
</evidence>
<evidence type="ECO:0000313" key="6">
    <source>
        <dbReference type="Proteomes" id="UP001138708"/>
    </source>
</evidence>
<comment type="caution">
    <text evidence="3">The sequence shown here is derived from an EMBL/GenBank/DDBJ whole genome shotgun (WGS) entry which is preliminary data.</text>
</comment>
<dbReference type="GO" id="GO:0005524">
    <property type="term" value="F:ATP binding"/>
    <property type="evidence" value="ECO:0007669"/>
    <property type="project" value="UniProtKB-KW"/>
</dbReference>
<dbReference type="Proteomes" id="UP001138708">
    <property type="component" value="Unassembled WGS sequence"/>
</dbReference>
<reference evidence="3" key="1">
    <citation type="submission" date="2020-01" db="EMBL/GenBank/DDBJ databases">
        <authorList>
            <person name="Rat A."/>
        </authorList>
    </citation>
    <scope>NUCLEOTIDE SEQUENCE</scope>
    <source>
        <strain evidence="3">LMG 31161</strain>
    </source>
</reference>
<dbReference type="EMBL" id="JAAVUP010000003">
    <property type="protein sequence ID" value="NKE17883.1"/>
    <property type="molecule type" value="Genomic_DNA"/>
</dbReference>
<dbReference type="InterPro" id="IPR003594">
    <property type="entry name" value="HATPase_dom"/>
</dbReference>
<evidence type="ECO:0000259" key="2">
    <source>
        <dbReference type="Pfam" id="PF13581"/>
    </source>
</evidence>
<dbReference type="SUPFAM" id="SSF55874">
    <property type="entry name" value="ATPase domain of HSP90 chaperone/DNA topoisomerase II/histidine kinase"/>
    <property type="match status" value="1"/>
</dbReference>
<dbReference type="EMBL" id="JAAEDK010000009">
    <property type="protein sequence ID" value="MBR0658681.1"/>
    <property type="molecule type" value="Genomic_DNA"/>
</dbReference>
<dbReference type="InterPro" id="IPR036890">
    <property type="entry name" value="HATPase_C_sf"/>
</dbReference>
<dbReference type="PANTHER" id="PTHR35526">
    <property type="entry name" value="ANTI-SIGMA-F FACTOR RSBW-RELATED"/>
    <property type="match status" value="1"/>
</dbReference>
<dbReference type="Proteomes" id="UP000746741">
    <property type="component" value="Unassembled WGS sequence"/>
</dbReference>
<keyword evidence="1" id="KW-0723">Serine/threonine-protein kinase</keyword>
<dbReference type="GO" id="GO:0004674">
    <property type="term" value="F:protein serine/threonine kinase activity"/>
    <property type="evidence" value="ECO:0007669"/>
    <property type="project" value="UniProtKB-KW"/>
</dbReference>
<name>A0A9X9WEC1_9PROT</name>
<proteinExistence type="predicted"/>
<dbReference type="InterPro" id="IPR050267">
    <property type="entry name" value="Anti-sigma-factor_SerPK"/>
</dbReference>
<gene>
    <name evidence="4" type="ORF">GWK15_13100</name>
    <name evidence="3" type="ORF">GXW75_05435</name>
</gene>
<keyword evidence="3" id="KW-0547">Nucleotide-binding</keyword>
<dbReference type="RefSeq" id="WP_168041779.1">
    <property type="nucleotide sequence ID" value="NZ_JAAEDK010000009.1"/>
</dbReference>
<reference evidence="3" key="3">
    <citation type="journal article" date="2021" name="Syst. Appl. Microbiol.">
        <title>Roseomonas hellenica sp. nov., isolated from roots of wild-growing Alkanna tinctoria.</title>
        <authorList>
            <person name="Rat A."/>
            <person name="Naranjo H.D."/>
            <person name="Lebbe L."/>
            <person name="Cnockaert M."/>
            <person name="Krigas N."/>
            <person name="Grigoriadou K."/>
            <person name="Maloupa E."/>
            <person name="Willems A."/>
        </authorList>
    </citation>
    <scope>NUCLEOTIDE SEQUENCE</scope>
    <source>
        <strain evidence="3">LMG 31161</strain>
    </source>
</reference>
<protein>
    <submittedName>
        <fullName evidence="3">ATP-binding protein</fullName>
    </submittedName>
</protein>